<accession>A0A1G9BTW3</accession>
<gene>
    <name evidence="1" type="ORF">SAMN04487935_3352</name>
</gene>
<dbReference type="OrthoDB" id="881590at2"/>
<evidence type="ECO:0000313" key="1">
    <source>
        <dbReference type="EMBL" id="SDK42929.1"/>
    </source>
</evidence>
<dbReference type="InterPro" id="IPR009752">
    <property type="entry name" value="Phage_Mu_GpJ"/>
</dbReference>
<organism evidence="1 2">
    <name type="scientific">Flavobacterium noncentrifugens</name>
    <dbReference type="NCBI Taxonomy" id="1128970"/>
    <lineage>
        <taxon>Bacteria</taxon>
        <taxon>Pseudomonadati</taxon>
        <taxon>Bacteroidota</taxon>
        <taxon>Flavobacteriia</taxon>
        <taxon>Flavobacteriales</taxon>
        <taxon>Flavobacteriaceae</taxon>
        <taxon>Flavobacterium</taxon>
    </lineage>
</organism>
<proteinExistence type="predicted"/>
<dbReference type="EMBL" id="FNEZ01000006">
    <property type="protein sequence ID" value="SDK42929.1"/>
    <property type="molecule type" value="Genomic_DNA"/>
</dbReference>
<protein>
    <recommendedName>
        <fullName evidence="3">Mu-like prophage protein gp36</fullName>
    </recommendedName>
</protein>
<keyword evidence="2" id="KW-1185">Reference proteome</keyword>
<dbReference type="Pfam" id="PF07030">
    <property type="entry name" value="Phage_Mu_Gp36"/>
    <property type="match status" value="1"/>
</dbReference>
<dbReference type="Proteomes" id="UP000199580">
    <property type="component" value="Unassembled WGS sequence"/>
</dbReference>
<evidence type="ECO:0000313" key="2">
    <source>
        <dbReference type="Proteomes" id="UP000199580"/>
    </source>
</evidence>
<evidence type="ECO:0008006" key="3">
    <source>
        <dbReference type="Google" id="ProtNLM"/>
    </source>
</evidence>
<reference evidence="1 2" key="1">
    <citation type="submission" date="2016-10" db="EMBL/GenBank/DDBJ databases">
        <authorList>
            <person name="de Groot N.N."/>
        </authorList>
    </citation>
    <scope>NUCLEOTIDE SEQUENCE [LARGE SCALE GENOMIC DNA]</scope>
    <source>
        <strain evidence="1 2">CGMCC 1.10076</strain>
    </source>
</reference>
<name>A0A1G9BTW3_9FLAO</name>
<dbReference type="AlphaFoldDB" id="A0A1G9BTW3"/>
<dbReference type="RefSeq" id="WP_091398131.1">
    <property type="nucleotide sequence ID" value="NZ_BKAI01000012.1"/>
</dbReference>
<sequence length="142" mass="15512">MFLQKEDLGSAMYGYQIDQITEGNDDLVLQAINAAIQEVGGYLAGTSLYDVAAIFAAEGSARNALIVTHTATVAKWYIVELCNADIIAEQAKERYDRATAWLTKLAKGTVNLPDLPIISIDTDESETDTFGYGSRTKFTHDI</sequence>
<dbReference type="STRING" id="1128970.SAMN04487935_3352"/>